<dbReference type="EMBL" id="JACIDK010000009">
    <property type="protein sequence ID" value="MBB3893338.1"/>
    <property type="molecule type" value="Genomic_DNA"/>
</dbReference>
<dbReference type="Proteomes" id="UP000530564">
    <property type="component" value="Unassembled WGS sequence"/>
</dbReference>
<dbReference type="PANTHER" id="PTHR14136:SF17">
    <property type="entry name" value="BTB_POZ DOMAIN-CONTAINING PROTEIN KCTD9"/>
    <property type="match status" value="1"/>
</dbReference>
<dbReference type="Pfam" id="PF00805">
    <property type="entry name" value="Pentapeptide"/>
    <property type="match status" value="3"/>
</dbReference>
<dbReference type="AlphaFoldDB" id="A0A840A4P5"/>
<evidence type="ECO:0000313" key="1">
    <source>
        <dbReference type="EMBL" id="MBB3893338.1"/>
    </source>
</evidence>
<dbReference type="RefSeq" id="WP_221221170.1">
    <property type="nucleotide sequence ID" value="NZ_JACIDK010000009.1"/>
</dbReference>
<protein>
    <submittedName>
        <fullName evidence="1">Fluoroquinolone resistance protein</fullName>
    </submittedName>
</protein>
<reference evidence="1 2" key="1">
    <citation type="submission" date="2020-08" db="EMBL/GenBank/DDBJ databases">
        <title>Genomic Encyclopedia of Type Strains, Phase IV (KMG-IV): sequencing the most valuable type-strain genomes for metagenomic binning, comparative biology and taxonomic classification.</title>
        <authorList>
            <person name="Goeker M."/>
        </authorList>
    </citation>
    <scope>NUCLEOTIDE SEQUENCE [LARGE SCALE GENOMIC DNA]</scope>
    <source>
        <strain evidence="1 2">DSM 21793</strain>
    </source>
</reference>
<dbReference type="InterPro" id="IPR051082">
    <property type="entry name" value="Pentapeptide-BTB/POZ_domain"/>
</dbReference>
<name>A0A840A4P5_9CAUL</name>
<proteinExistence type="predicted"/>
<sequence length="247" mass="27141">MAIELKVGGRVVDQDLSDLDFTDRDLNGAVFERCVLRDVLISGAGLQGARFAECRLIRSRFTHADLREAVFEGCSLADDEGHVGAVFAFCRLEEARLRKCDLSFARFERSSLWGVEMQACNLRGSAFPRADFSRSFGRNVVQWAGALKGCNLELADLTQLRLPKGDLNRCNLREAVLVDADLEGADLRECDLFQALTVGARLAGADLRGADVSGLNLTELATLQGMKITLDQQYRLLNAMGVDVHAE</sequence>
<dbReference type="InterPro" id="IPR001646">
    <property type="entry name" value="5peptide_repeat"/>
</dbReference>
<comment type="caution">
    <text evidence="1">The sequence shown here is derived from an EMBL/GenBank/DDBJ whole genome shotgun (WGS) entry which is preliminary data.</text>
</comment>
<accession>A0A840A4P5</accession>
<gene>
    <name evidence="1" type="ORF">GGQ61_004080</name>
</gene>
<evidence type="ECO:0000313" key="2">
    <source>
        <dbReference type="Proteomes" id="UP000530564"/>
    </source>
</evidence>
<dbReference type="SUPFAM" id="SSF141571">
    <property type="entry name" value="Pentapeptide repeat-like"/>
    <property type="match status" value="2"/>
</dbReference>
<keyword evidence="2" id="KW-1185">Reference proteome</keyword>
<dbReference type="PANTHER" id="PTHR14136">
    <property type="entry name" value="BTB_POZ DOMAIN-CONTAINING PROTEIN KCTD9"/>
    <property type="match status" value="1"/>
</dbReference>
<dbReference type="Gene3D" id="2.160.20.80">
    <property type="entry name" value="E3 ubiquitin-protein ligase SopA"/>
    <property type="match status" value="2"/>
</dbReference>
<organism evidence="1 2">
    <name type="scientific">Phenylobacterium haematophilum</name>
    <dbReference type="NCBI Taxonomy" id="98513"/>
    <lineage>
        <taxon>Bacteria</taxon>
        <taxon>Pseudomonadati</taxon>
        <taxon>Pseudomonadota</taxon>
        <taxon>Alphaproteobacteria</taxon>
        <taxon>Caulobacterales</taxon>
        <taxon>Caulobacteraceae</taxon>
        <taxon>Phenylobacterium</taxon>
    </lineage>
</organism>